<name>A0ABW3CG24_9ACTN</name>
<feature type="non-terminal residue" evidence="1">
    <location>
        <position position="205"/>
    </location>
</feature>
<comment type="caution">
    <text evidence="1">The sequence shown here is derived from an EMBL/GenBank/DDBJ whole genome shotgun (WGS) entry which is preliminary data.</text>
</comment>
<organism evidence="1 2">
    <name type="scientific">Actinomadura adrarensis</name>
    <dbReference type="NCBI Taxonomy" id="1819600"/>
    <lineage>
        <taxon>Bacteria</taxon>
        <taxon>Bacillati</taxon>
        <taxon>Actinomycetota</taxon>
        <taxon>Actinomycetes</taxon>
        <taxon>Streptosporangiales</taxon>
        <taxon>Thermomonosporaceae</taxon>
        <taxon>Actinomadura</taxon>
    </lineage>
</organism>
<feature type="non-terminal residue" evidence="1">
    <location>
        <position position="1"/>
    </location>
</feature>
<gene>
    <name evidence="1" type="ORF">ACFQ07_10625</name>
</gene>
<dbReference type="EMBL" id="JBHTIR010001545">
    <property type="protein sequence ID" value="MFD0852682.1"/>
    <property type="molecule type" value="Genomic_DNA"/>
</dbReference>
<dbReference type="Gene3D" id="2.60.120.560">
    <property type="entry name" value="Exo-inulinase, domain 1"/>
    <property type="match status" value="1"/>
</dbReference>
<protein>
    <recommendedName>
        <fullName evidence="3">DUF1080 domain-containing protein</fullName>
    </recommendedName>
</protein>
<reference evidence="2" key="1">
    <citation type="journal article" date="2019" name="Int. J. Syst. Evol. Microbiol.">
        <title>The Global Catalogue of Microorganisms (GCM) 10K type strain sequencing project: providing services to taxonomists for standard genome sequencing and annotation.</title>
        <authorList>
            <consortium name="The Broad Institute Genomics Platform"/>
            <consortium name="The Broad Institute Genome Sequencing Center for Infectious Disease"/>
            <person name="Wu L."/>
            <person name="Ma J."/>
        </authorList>
    </citation>
    <scope>NUCLEOTIDE SEQUENCE [LARGE SCALE GENOMIC DNA]</scope>
    <source>
        <strain evidence="2">JCM 31696</strain>
    </source>
</reference>
<evidence type="ECO:0000313" key="2">
    <source>
        <dbReference type="Proteomes" id="UP001597083"/>
    </source>
</evidence>
<dbReference type="Proteomes" id="UP001597083">
    <property type="component" value="Unassembled WGS sequence"/>
</dbReference>
<proteinExistence type="predicted"/>
<keyword evidence="2" id="KW-1185">Reference proteome</keyword>
<accession>A0ABW3CG24</accession>
<evidence type="ECO:0000313" key="1">
    <source>
        <dbReference type="EMBL" id="MFD0852682.1"/>
    </source>
</evidence>
<evidence type="ECO:0008006" key="3">
    <source>
        <dbReference type="Google" id="ProtNLM"/>
    </source>
</evidence>
<sequence>LAAVVVAVVTLFAVFGGDGPPEKLATAFADEFGSDQSGWEGTGTYISRYGYRNSQYRMETTSLDASQQQWLPKEKASDIPERALVSVTADVHQSAPDGRFGLFCRGNNTNDVITKYDFMLRHDGKGALLRKVAGNQGTKELANVDDVPGFDPEENRIQVACEPQDGNKQVRLRMWVNGEQVIDHTDGDQPLGHGWVGMRVERGGN</sequence>